<evidence type="ECO:0000256" key="1">
    <source>
        <dbReference type="SAM" id="Phobius"/>
    </source>
</evidence>
<keyword evidence="1" id="KW-0812">Transmembrane</keyword>
<dbReference type="Proteomes" id="UP000815325">
    <property type="component" value="Unassembled WGS sequence"/>
</dbReference>
<accession>A0ABQ7GM08</accession>
<protein>
    <submittedName>
        <fullName evidence="2">Translocase of mitochondrial membrane</fullName>
    </submittedName>
</protein>
<evidence type="ECO:0000313" key="3">
    <source>
        <dbReference type="Proteomes" id="UP000815325"/>
    </source>
</evidence>
<evidence type="ECO:0000313" key="2">
    <source>
        <dbReference type="EMBL" id="KAF5835646.1"/>
    </source>
</evidence>
<comment type="caution">
    <text evidence="2">The sequence shown here is derived from an EMBL/GenBank/DDBJ whole genome shotgun (WGS) entry which is preliminary data.</text>
</comment>
<name>A0ABQ7GM08_DUNSA</name>
<reference evidence="2" key="1">
    <citation type="submission" date="2017-08" db="EMBL/GenBank/DDBJ databases">
        <authorList>
            <person name="Polle J.E."/>
            <person name="Barry K."/>
            <person name="Cushman J."/>
            <person name="Schmutz J."/>
            <person name="Tran D."/>
            <person name="Hathwaick L.T."/>
            <person name="Yim W.C."/>
            <person name="Jenkins J."/>
            <person name="Mckie-Krisberg Z.M."/>
            <person name="Prochnik S."/>
            <person name="Lindquist E."/>
            <person name="Dockter R.B."/>
            <person name="Adam C."/>
            <person name="Molina H."/>
            <person name="Bunkerborg J."/>
            <person name="Jin E."/>
            <person name="Buchheim M."/>
            <person name="Magnuson J."/>
        </authorList>
    </citation>
    <scope>NUCLEOTIDE SEQUENCE</scope>
    <source>
        <strain evidence="2">CCAP 19/18</strain>
    </source>
</reference>
<keyword evidence="3" id="KW-1185">Reference proteome</keyword>
<keyword evidence="1" id="KW-1133">Transmembrane helix</keyword>
<sequence>MAHPAVDQVTRFLREEFVLNKNKRKANMVLLRSLGVFFGSVYVFRSFGEALFAV</sequence>
<organism evidence="2 3">
    <name type="scientific">Dunaliella salina</name>
    <name type="common">Green alga</name>
    <name type="synonym">Protococcus salinus</name>
    <dbReference type="NCBI Taxonomy" id="3046"/>
    <lineage>
        <taxon>Eukaryota</taxon>
        <taxon>Viridiplantae</taxon>
        <taxon>Chlorophyta</taxon>
        <taxon>core chlorophytes</taxon>
        <taxon>Chlorophyceae</taxon>
        <taxon>CS clade</taxon>
        <taxon>Chlamydomonadales</taxon>
        <taxon>Dunaliellaceae</taxon>
        <taxon>Dunaliella</taxon>
    </lineage>
</organism>
<proteinExistence type="predicted"/>
<dbReference type="EMBL" id="MU069695">
    <property type="protein sequence ID" value="KAF5835646.1"/>
    <property type="molecule type" value="Genomic_DNA"/>
</dbReference>
<feature type="transmembrane region" description="Helical" evidence="1">
    <location>
        <begin position="29"/>
        <end position="48"/>
    </location>
</feature>
<keyword evidence="1" id="KW-0472">Membrane</keyword>
<gene>
    <name evidence="2" type="ORF">DUNSADRAFT_7098</name>
</gene>